<name>A0A316FV57_9ACTN</name>
<protein>
    <submittedName>
        <fullName evidence="1">Uncharacterized protein</fullName>
    </submittedName>
</protein>
<dbReference type="EMBL" id="QGGR01000001">
    <property type="protein sequence ID" value="PWK52313.1"/>
    <property type="molecule type" value="Genomic_DNA"/>
</dbReference>
<dbReference type="AlphaFoldDB" id="A0A316FV57"/>
<proteinExistence type="predicted"/>
<comment type="caution">
    <text evidence="1">The sequence shown here is derived from an EMBL/GenBank/DDBJ whole genome shotgun (WGS) entry which is preliminary data.</text>
</comment>
<keyword evidence="2" id="KW-1185">Reference proteome</keyword>
<evidence type="ECO:0000313" key="2">
    <source>
        <dbReference type="Proteomes" id="UP000245697"/>
    </source>
</evidence>
<dbReference type="Proteomes" id="UP000245697">
    <property type="component" value="Unassembled WGS sequence"/>
</dbReference>
<reference evidence="1 2" key="1">
    <citation type="submission" date="2018-05" db="EMBL/GenBank/DDBJ databases">
        <title>Genomic Encyclopedia of Archaeal and Bacterial Type Strains, Phase II (KMG-II): from individual species to whole genera.</title>
        <authorList>
            <person name="Goeker M."/>
        </authorList>
    </citation>
    <scope>NUCLEOTIDE SEQUENCE [LARGE SCALE GENOMIC DNA]</scope>
    <source>
        <strain evidence="1 2">DSM 45184</strain>
    </source>
</reference>
<gene>
    <name evidence="1" type="ORF">BC793_101322</name>
</gene>
<sequence length="30" mass="3067">MLIAAAGAVTLWIRAAVLLQPGFRVRSGAG</sequence>
<organism evidence="1 2">
    <name type="scientific">Actinoplanes xinjiangensis</name>
    <dbReference type="NCBI Taxonomy" id="512350"/>
    <lineage>
        <taxon>Bacteria</taxon>
        <taxon>Bacillati</taxon>
        <taxon>Actinomycetota</taxon>
        <taxon>Actinomycetes</taxon>
        <taxon>Micromonosporales</taxon>
        <taxon>Micromonosporaceae</taxon>
        <taxon>Actinoplanes</taxon>
    </lineage>
</organism>
<evidence type="ECO:0000313" key="1">
    <source>
        <dbReference type="EMBL" id="PWK52313.1"/>
    </source>
</evidence>
<accession>A0A316FV57</accession>